<dbReference type="EMBL" id="CAKOFQ010007314">
    <property type="protein sequence ID" value="CAH1998084.1"/>
    <property type="molecule type" value="Genomic_DNA"/>
</dbReference>
<gene>
    <name evidence="1" type="ORF">ACAOBT_LOCUS24137</name>
</gene>
<dbReference type="Proteomes" id="UP001152888">
    <property type="component" value="Unassembled WGS sequence"/>
</dbReference>
<name>A0A9P0LQL4_ACAOB</name>
<comment type="caution">
    <text evidence="1">The sequence shown here is derived from an EMBL/GenBank/DDBJ whole genome shotgun (WGS) entry which is preliminary data.</text>
</comment>
<evidence type="ECO:0000313" key="1">
    <source>
        <dbReference type="EMBL" id="CAH1998084.1"/>
    </source>
</evidence>
<accession>A0A9P0LQL4</accession>
<reference evidence="1" key="1">
    <citation type="submission" date="2022-03" db="EMBL/GenBank/DDBJ databases">
        <authorList>
            <person name="Sayadi A."/>
        </authorList>
    </citation>
    <scope>NUCLEOTIDE SEQUENCE</scope>
</reference>
<keyword evidence="2" id="KW-1185">Reference proteome</keyword>
<proteinExistence type="predicted"/>
<sequence length="38" mass="4486">MLFETCLLFRDVKYKNVIQVSSQASGRSWGREIQRLLI</sequence>
<evidence type="ECO:0000313" key="2">
    <source>
        <dbReference type="Proteomes" id="UP001152888"/>
    </source>
</evidence>
<protein>
    <submittedName>
        <fullName evidence="1">Uncharacterized protein</fullName>
    </submittedName>
</protein>
<dbReference type="AlphaFoldDB" id="A0A9P0LQL4"/>
<organism evidence="1 2">
    <name type="scientific">Acanthoscelides obtectus</name>
    <name type="common">Bean weevil</name>
    <name type="synonym">Bruchus obtectus</name>
    <dbReference type="NCBI Taxonomy" id="200917"/>
    <lineage>
        <taxon>Eukaryota</taxon>
        <taxon>Metazoa</taxon>
        <taxon>Ecdysozoa</taxon>
        <taxon>Arthropoda</taxon>
        <taxon>Hexapoda</taxon>
        <taxon>Insecta</taxon>
        <taxon>Pterygota</taxon>
        <taxon>Neoptera</taxon>
        <taxon>Endopterygota</taxon>
        <taxon>Coleoptera</taxon>
        <taxon>Polyphaga</taxon>
        <taxon>Cucujiformia</taxon>
        <taxon>Chrysomeloidea</taxon>
        <taxon>Chrysomelidae</taxon>
        <taxon>Bruchinae</taxon>
        <taxon>Bruchini</taxon>
        <taxon>Acanthoscelides</taxon>
    </lineage>
</organism>